<name>D5C1L4_NITHN</name>
<dbReference type="HOGENOM" id="CLU_3202555_0_0_6"/>
<dbReference type="STRING" id="472759.Nhal_1504"/>
<reference evidence="2" key="1">
    <citation type="submission" date="2010-04" db="EMBL/GenBank/DDBJ databases">
        <title>Complete genome sequence of Nitrosococcus halophilus Nc4, a salt-adapted, aerobic obligate ammonia-oxidizing sulfur purple bacterium.</title>
        <authorList>
            <consortium name="US DOE Joint Genome Institute"/>
            <person name="Campbell M.A."/>
            <person name="Malfatti S.A."/>
            <person name="Chain P.S.G."/>
            <person name="Heidelberg J.F."/>
            <person name="Ward B.B."/>
            <person name="Klotz M.G."/>
        </authorList>
    </citation>
    <scope>NUCLEOTIDE SEQUENCE [LARGE SCALE GENOMIC DNA]</scope>
    <source>
        <strain evidence="2">Nc4</strain>
    </source>
</reference>
<dbReference type="Proteomes" id="UP000001844">
    <property type="component" value="Chromosome"/>
</dbReference>
<dbReference type="KEGG" id="nhl:Nhal_1504"/>
<dbReference type="AlphaFoldDB" id="D5C1L4"/>
<proteinExistence type="predicted"/>
<gene>
    <name evidence="1" type="ordered locus">Nhal_1504</name>
</gene>
<evidence type="ECO:0000313" key="1">
    <source>
        <dbReference type="EMBL" id="ADE14647.1"/>
    </source>
</evidence>
<accession>D5C1L4</accession>
<keyword evidence="2" id="KW-1185">Reference proteome</keyword>
<evidence type="ECO:0000313" key="2">
    <source>
        <dbReference type="Proteomes" id="UP000001844"/>
    </source>
</evidence>
<sequence length="45" mass="4919">MESLVENGRYAGLRLEAVENLTLSVLVRILAKFLSGMGSPLQADR</sequence>
<dbReference type="EMBL" id="CP001798">
    <property type="protein sequence ID" value="ADE14647.1"/>
    <property type="molecule type" value="Genomic_DNA"/>
</dbReference>
<organism evidence="1 2">
    <name type="scientific">Nitrosococcus halophilus (strain Nc4)</name>
    <dbReference type="NCBI Taxonomy" id="472759"/>
    <lineage>
        <taxon>Bacteria</taxon>
        <taxon>Pseudomonadati</taxon>
        <taxon>Pseudomonadota</taxon>
        <taxon>Gammaproteobacteria</taxon>
        <taxon>Chromatiales</taxon>
        <taxon>Chromatiaceae</taxon>
        <taxon>Nitrosococcus</taxon>
    </lineage>
</organism>
<protein>
    <submittedName>
        <fullName evidence="1">Uncharacterized protein</fullName>
    </submittedName>
</protein>